<dbReference type="Proteomes" id="UP000616151">
    <property type="component" value="Unassembled WGS sequence"/>
</dbReference>
<gene>
    <name evidence="1" type="ORF">JHL16_29710</name>
</gene>
<proteinExistence type="predicted"/>
<keyword evidence="1" id="KW-0067">ATP-binding</keyword>
<keyword evidence="2" id="KW-1185">Reference proteome</keyword>
<evidence type="ECO:0000313" key="2">
    <source>
        <dbReference type="Proteomes" id="UP000616151"/>
    </source>
</evidence>
<evidence type="ECO:0000313" key="1">
    <source>
        <dbReference type="EMBL" id="MBK1870578.1"/>
    </source>
</evidence>
<name>A0ACC5RDU8_9HYPH</name>
<keyword evidence="1" id="KW-0547">Nucleotide-binding</keyword>
<comment type="caution">
    <text evidence="1">The sequence shown here is derived from an EMBL/GenBank/DDBJ whole genome shotgun (WGS) entry which is preliminary data.</text>
</comment>
<protein>
    <submittedName>
        <fullName evidence="1">ABC transporter ATP-binding protein</fullName>
    </submittedName>
</protein>
<reference evidence="1" key="1">
    <citation type="submission" date="2021-01" db="EMBL/GenBank/DDBJ databases">
        <authorList>
            <person name="Sun Q."/>
        </authorList>
    </citation>
    <scope>NUCLEOTIDE SEQUENCE</scope>
    <source>
        <strain evidence="1">YIM B02566</strain>
    </source>
</reference>
<organism evidence="1 2">
    <name type="scientific">Taklimakanibacter albus</name>
    <dbReference type="NCBI Taxonomy" id="2800327"/>
    <lineage>
        <taxon>Bacteria</taxon>
        <taxon>Pseudomonadati</taxon>
        <taxon>Pseudomonadota</taxon>
        <taxon>Alphaproteobacteria</taxon>
        <taxon>Hyphomicrobiales</taxon>
        <taxon>Aestuariivirgaceae</taxon>
        <taxon>Taklimakanibacter</taxon>
    </lineage>
</organism>
<accession>A0ACC5RDU8</accession>
<dbReference type="EMBL" id="JAENHL010000008">
    <property type="protein sequence ID" value="MBK1870578.1"/>
    <property type="molecule type" value="Genomic_DNA"/>
</dbReference>
<sequence length="274" mass="30319">MTSAITPLNVLERRNIAVDIHKVSHHFDLFGTSLPVLDTIDLAVAPGEFVALLGPSGCGKSTLLRLIAGLDRPATGDIRADNRLVTAPDRSRILAFQDPTLFPWRTVWWNVATGLEAQGTLERHRKRVDDALALVRLSEFATAYPHQLSGGMAQRVALARALVNDPKLLLLDEPFGKLDSFTRMGMQSELLALWLQQAFTAILVTHDIEEALLLASRVIVLSDRPARILHELTIDLDYPRRRDDPAIINLRREIAGELGLEPADAPNIQKRAVS</sequence>